<dbReference type="GO" id="GO:0052913">
    <property type="term" value="F:16S rRNA (guanine(966)-N(2))-methyltransferase activity"/>
    <property type="evidence" value="ECO:0007669"/>
    <property type="project" value="UniProtKB-EC"/>
</dbReference>
<evidence type="ECO:0000313" key="3">
    <source>
        <dbReference type="EMBL" id="MDC0666795.1"/>
    </source>
</evidence>
<dbReference type="PROSITE" id="PS00092">
    <property type="entry name" value="N6_MTASE"/>
    <property type="match status" value="1"/>
</dbReference>
<dbReference type="CDD" id="cd02440">
    <property type="entry name" value="AdoMet_MTases"/>
    <property type="match status" value="1"/>
</dbReference>
<reference evidence="3 4" key="1">
    <citation type="submission" date="2022-11" db="EMBL/GenBank/DDBJ databases">
        <title>Minimal conservation of predation-associated metabolite biosynthetic gene clusters underscores biosynthetic potential of Myxococcota including descriptions for ten novel species: Archangium lansinium sp. nov., Myxococcus landrumus sp. nov., Nannocystis bai.</title>
        <authorList>
            <person name="Ahearne A."/>
            <person name="Stevens C."/>
            <person name="Dowd S."/>
        </authorList>
    </citation>
    <scope>NUCLEOTIDE SEQUENCE [LARGE SCALE GENOMIC DNA]</scope>
    <source>
        <strain evidence="3 4">NCELM</strain>
    </source>
</reference>
<sequence length="204" mass="21917">MQRISGGSLRGRVLKSLPTVPGLRPTGARVREAIFDRLQHELRDAVVLDLFAGSGALAFEALSRGASRATLVERNSAVARHLQAQIRELALGDRARLWHGDATTFLLRNSTSANAADVAGPYDLVFVDPPYEDTAAVLAAVLPALMAGGWLAESAALVCEYDRAGGHRPPAWPPGLVVETTRHYGQTAVEFLRHTLTTGAREQC</sequence>
<dbReference type="Gene3D" id="3.40.50.150">
    <property type="entry name" value="Vaccinia Virus protein VP39"/>
    <property type="match status" value="1"/>
</dbReference>
<dbReference type="SUPFAM" id="SSF53335">
    <property type="entry name" value="S-adenosyl-L-methionine-dependent methyltransferases"/>
    <property type="match status" value="1"/>
</dbReference>
<dbReference type="Pfam" id="PF03602">
    <property type="entry name" value="Cons_hypoth95"/>
    <property type="match status" value="1"/>
</dbReference>
<protein>
    <submittedName>
        <fullName evidence="3">16S rRNA (Guanine(966)-N(2))-methyltransferase RsmD</fullName>
        <ecNumber evidence="3">2.1.1.171</ecNumber>
    </submittedName>
</protein>
<dbReference type="RefSeq" id="WP_271994506.1">
    <property type="nucleotide sequence ID" value="NZ_JAQNDN010000001.1"/>
</dbReference>
<dbReference type="InterPro" id="IPR004398">
    <property type="entry name" value="RNA_MeTrfase_RsmD"/>
</dbReference>
<proteinExistence type="predicted"/>
<dbReference type="InterPro" id="IPR002052">
    <property type="entry name" value="DNA_methylase_N6_adenine_CS"/>
</dbReference>
<evidence type="ECO:0000256" key="2">
    <source>
        <dbReference type="ARBA" id="ARBA00022679"/>
    </source>
</evidence>
<comment type="caution">
    <text evidence="3">The sequence shown here is derived from an EMBL/GenBank/DDBJ whole genome shotgun (WGS) entry which is preliminary data.</text>
</comment>
<dbReference type="PANTHER" id="PTHR43542">
    <property type="entry name" value="METHYLTRANSFERASE"/>
    <property type="match status" value="1"/>
</dbReference>
<dbReference type="PANTHER" id="PTHR43542:SF1">
    <property type="entry name" value="METHYLTRANSFERASE"/>
    <property type="match status" value="1"/>
</dbReference>
<dbReference type="PIRSF" id="PIRSF004553">
    <property type="entry name" value="CHP00095"/>
    <property type="match status" value="1"/>
</dbReference>
<dbReference type="Proteomes" id="UP001217838">
    <property type="component" value="Unassembled WGS sequence"/>
</dbReference>
<dbReference type="EMBL" id="JAQNDN010000001">
    <property type="protein sequence ID" value="MDC0666795.1"/>
    <property type="molecule type" value="Genomic_DNA"/>
</dbReference>
<dbReference type="NCBIfam" id="TIGR00095">
    <property type="entry name" value="16S rRNA (guanine(966)-N(2))-methyltransferase RsmD"/>
    <property type="match status" value="1"/>
</dbReference>
<accession>A0ABT5AY74</accession>
<keyword evidence="4" id="KW-1185">Reference proteome</keyword>
<dbReference type="InterPro" id="IPR029063">
    <property type="entry name" value="SAM-dependent_MTases_sf"/>
</dbReference>
<evidence type="ECO:0000256" key="1">
    <source>
        <dbReference type="ARBA" id="ARBA00022603"/>
    </source>
</evidence>
<name>A0ABT5AY74_9BACT</name>
<keyword evidence="2 3" id="KW-0808">Transferase</keyword>
<organism evidence="3 4">
    <name type="scientific">Nannocystis radixulma</name>
    <dbReference type="NCBI Taxonomy" id="2995305"/>
    <lineage>
        <taxon>Bacteria</taxon>
        <taxon>Pseudomonadati</taxon>
        <taxon>Myxococcota</taxon>
        <taxon>Polyangia</taxon>
        <taxon>Nannocystales</taxon>
        <taxon>Nannocystaceae</taxon>
        <taxon>Nannocystis</taxon>
    </lineage>
</organism>
<gene>
    <name evidence="3" type="primary">rsmD</name>
    <name evidence="3" type="ORF">POL58_03570</name>
</gene>
<evidence type="ECO:0000313" key="4">
    <source>
        <dbReference type="Proteomes" id="UP001217838"/>
    </source>
</evidence>
<keyword evidence="1 3" id="KW-0489">Methyltransferase</keyword>
<dbReference type="EC" id="2.1.1.171" evidence="3"/>